<keyword evidence="5" id="KW-1015">Disulfide bond</keyword>
<dbReference type="SUPFAM" id="SSF51011">
    <property type="entry name" value="Glycosyl hydrolase domain"/>
    <property type="match status" value="1"/>
</dbReference>
<dbReference type="InterPro" id="IPR013780">
    <property type="entry name" value="Glyco_hydro_b"/>
</dbReference>
<evidence type="ECO:0000256" key="2">
    <source>
        <dbReference type="ARBA" id="ARBA00022729"/>
    </source>
</evidence>
<protein>
    <recommendedName>
        <fullName evidence="5">Alpha-galactosidase</fullName>
        <ecNumber evidence="5">3.2.1.22</ecNumber>
    </recommendedName>
    <alternativeName>
        <fullName evidence="5">Melibiase</fullName>
    </alternativeName>
</protein>
<dbReference type="Pfam" id="PF17801">
    <property type="entry name" value="Melibiase_C"/>
    <property type="match status" value="1"/>
</dbReference>
<sequence>MRRFWSLVAVLLCVLVLNTGCSTQPERPSNGPAQPRMPPMGWNSWNSGVALTAANIKAVIDAMVSSGMRDAGYRYVNLDAGWAAPRRTAAGELQADPIRFPDGMADLAKYAHDRGMLLGLYASPFNEGCSAQPALAAAGHETRDAKDYADWGIDMLKYDWCRNEADHQHHVQVFTAMRDALRASGRRIVYSINPNSSDDQTAGIRYDWSDIADMARATNDLVPVWHDQLPRLGPLDPFAGHVYLGVPDEFAAAAKALVPSKQGYWVDADMLVAGIGWDQWVAGHLNSVRNQLTVGAPPDAVRQFSAAADDQLLHAVTDHQPNLTTDEQRAHLSLWSMLSAPLIAGNDVRAMSKDTQELLTNRDVIAVDQDSLTAPMHPLAIDPRVLLKWLSDGAMAVALVNGSDKPVTMATTAAAAGLPAVHCYTVRDTWTHQDRSSTGAIDGGIVPPHAVTLLRVTPRCP</sequence>
<dbReference type="Pfam" id="PF16499">
    <property type="entry name" value="Melibiase_2"/>
    <property type="match status" value="2"/>
</dbReference>
<gene>
    <name evidence="8" type="ORF">MAUB_41980</name>
</gene>
<comment type="catalytic activity">
    <reaction evidence="5">
        <text>Hydrolysis of terminal, non-reducing alpha-D-galactose residues in alpha-D-galactosides, including galactose oligosaccharides, galactomannans and galactolipids.</text>
        <dbReference type="EC" id="3.2.1.22"/>
    </reaction>
</comment>
<dbReference type="RefSeq" id="WP_138228735.1">
    <property type="nucleotide sequence ID" value="NZ_AP022577.1"/>
</dbReference>
<dbReference type="InterPro" id="IPR017853">
    <property type="entry name" value="GH"/>
</dbReference>
<evidence type="ECO:0000256" key="4">
    <source>
        <dbReference type="ARBA" id="ARBA00023295"/>
    </source>
</evidence>
<evidence type="ECO:0000313" key="8">
    <source>
        <dbReference type="EMBL" id="BBX86325.1"/>
    </source>
</evidence>
<reference evidence="8 9" key="1">
    <citation type="journal article" date="2019" name="Emerg. Microbes Infect.">
        <title>Comprehensive subspecies identification of 175 nontuberculous mycobacteria species based on 7547 genomic profiles.</title>
        <authorList>
            <person name="Matsumoto Y."/>
            <person name="Kinjo T."/>
            <person name="Motooka D."/>
            <person name="Nabeya D."/>
            <person name="Jung N."/>
            <person name="Uechi K."/>
            <person name="Horii T."/>
            <person name="Iida T."/>
            <person name="Fujita J."/>
            <person name="Nakamura S."/>
        </authorList>
    </citation>
    <scope>NUCLEOTIDE SEQUENCE [LARGE SCALE GENOMIC DNA]</scope>
    <source>
        <strain evidence="8 9">JCM 15296</strain>
    </source>
</reference>
<comment type="similarity">
    <text evidence="1 5">Belongs to the glycosyl hydrolase 27 family.</text>
</comment>
<evidence type="ECO:0000259" key="7">
    <source>
        <dbReference type="Pfam" id="PF17801"/>
    </source>
</evidence>
<dbReference type="EC" id="3.2.1.22" evidence="5"/>
<evidence type="ECO:0000256" key="3">
    <source>
        <dbReference type="ARBA" id="ARBA00022801"/>
    </source>
</evidence>
<proteinExistence type="inferred from homology"/>
<evidence type="ECO:0000256" key="5">
    <source>
        <dbReference type="RuleBase" id="RU361168"/>
    </source>
</evidence>
<keyword evidence="2 6" id="KW-0732">Signal</keyword>
<keyword evidence="3 5" id="KW-0378">Hydrolase</keyword>
<dbReference type="Gene3D" id="2.60.40.1180">
    <property type="entry name" value="Golgi alpha-mannosidase II"/>
    <property type="match status" value="1"/>
</dbReference>
<dbReference type="EMBL" id="AP022577">
    <property type="protein sequence ID" value="BBX86325.1"/>
    <property type="molecule type" value="Genomic_DNA"/>
</dbReference>
<dbReference type="InterPro" id="IPR013785">
    <property type="entry name" value="Aldolase_TIM"/>
</dbReference>
<dbReference type="InterPro" id="IPR002241">
    <property type="entry name" value="Glyco_hydro_27"/>
</dbReference>
<accession>A0ABM7IHX1</accession>
<dbReference type="PANTHER" id="PTHR11452:SF75">
    <property type="entry name" value="ALPHA-GALACTOSIDASE MEL1"/>
    <property type="match status" value="1"/>
</dbReference>
<dbReference type="SUPFAM" id="SSF51445">
    <property type="entry name" value="(Trans)glycosidases"/>
    <property type="match status" value="1"/>
</dbReference>
<feature type="chain" id="PRO_5046922490" description="Alpha-galactosidase" evidence="6">
    <location>
        <begin position="24"/>
        <end position="461"/>
    </location>
</feature>
<keyword evidence="9" id="KW-1185">Reference proteome</keyword>
<evidence type="ECO:0000256" key="6">
    <source>
        <dbReference type="SAM" id="SignalP"/>
    </source>
</evidence>
<dbReference type="InterPro" id="IPR041233">
    <property type="entry name" value="Melibiase_C"/>
</dbReference>
<dbReference type="PRINTS" id="PR00740">
    <property type="entry name" value="GLHYDRLASE27"/>
</dbReference>
<dbReference type="Gene3D" id="3.20.20.70">
    <property type="entry name" value="Aldolase class I"/>
    <property type="match status" value="1"/>
</dbReference>
<name>A0ABM7IHX1_9MYCO</name>
<organism evidence="8 9">
    <name type="scientific">Mycolicibacterium aubagnense</name>
    <dbReference type="NCBI Taxonomy" id="319707"/>
    <lineage>
        <taxon>Bacteria</taxon>
        <taxon>Bacillati</taxon>
        <taxon>Actinomycetota</taxon>
        <taxon>Actinomycetes</taxon>
        <taxon>Mycobacteriales</taxon>
        <taxon>Mycobacteriaceae</taxon>
        <taxon>Mycolicibacterium</taxon>
    </lineage>
</organism>
<feature type="signal peptide" evidence="6">
    <location>
        <begin position="1"/>
        <end position="23"/>
    </location>
</feature>
<evidence type="ECO:0000256" key="1">
    <source>
        <dbReference type="ARBA" id="ARBA00009743"/>
    </source>
</evidence>
<feature type="domain" description="Alpha galactosidase C-terminal" evidence="7">
    <location>
        <begin position="384"/>
        <end position="456"/>
    </location>
</feature>
<dbReference type="PANTHER" id="PTHR11452">
    <property type="entry name" value="ALPHA-GALACTOSIDASE/ALPHA-N-ACETYLGALACTOSAMINIDASE"/>
    <property type="match status" value="1"/>
</dbReference>
<dbReference type="CDD" id="cd14792">
    <property type="entry name" value="GH27"/>
    <property type="match status" value="1"/>
</dbReference>
<keyword evidence="4 5" id="KW-0326">Glycosidase</keyword>
<evidence type="ECO:0000313" key="9">
    <source>
        <dbReference type="Proteomes" id="UP000465609"/>
    </source>
</evidence>
<dbReference type="Proteomes" id="UP000465609">
    <property type="component" value="Chromosome"/>
</dbReference>